<dbReference type="PANTHER" id="PTHR30336:SF20">
    <property type="entry name" value="DUF218 DOMAIN-CONTAINING PROTEIN"/>
    <property type="match status" value="1"/>
</dbReference>
<evidence type="ECO:0000313" key="2">
    <source>
        <dbReference type="EMBL" id="SHJ50631.1"/>
    </source>
</evidence>
<dbReference type="Gene3D" id="3.40.50.620">
    <property type="entry name" value="HUPs"/>
    <property type="match status" value="1"/>
</dbReference>
<dbReference type="STRING" id="1830138.SAMN05443507_10163"/>
<dbReference type="RefSeq" id="WP_072872577.1">
    <property type="nucleotide sequence ID" value="NZ_FRAF01000001.1"/>
</dbReference>
<keyword evidence="3" id="KW-1185">Reference proteome</keyword>
<dbReference type="AlphaFoldDB" id="A0A1M6JVC2"/>
<sequence>MWKTILFLLLLFLCAPLLIYRLLAIMAEQLSAQGRNIRPVPADVAIVLGAFTDGYRPSPPLIRRLHAAIDLYRMGYMQAIIVSGGRGQDEKVTESHSMKRFLVMNGVAPHVIFEEHKSSDTWENLRNSLLLMNSLGFADAIIVTSDYHLPRALAVAKKLSIPASGYAAKSGKQERRYAVREIFARIQYTLLRKSSWT</sequence>
<accession>A0A1M6JVC2</accession>
<feature type="domain" description="DUF218" evidence="1">
    <location>
        <begin position="43"/>
        <end position="183"/>
    </location>
</feature>
<gene>
    <name evidence="2" type="ORF">SAMN05443507_10163</name>
</gene>
<reference evidence="3" key="1">
    <citation type="submission" date="2016-11" db="EMBL/GenBank/DDBJ databases">
        <authorList>
            <person name="Varghese N."/>
            <person name="Submissions S."/>
        </authorList>
    </citation>
    <scope>NUCLEOTIDE SEQUENCE [LARGE SCALE GENOMIC DNA]</scope>
    <source>
        <strain evidence="3">USBA-503</strain>
    </source>
</reference>
<name>A0A1M6JVC2_9BACL</name>
<organism evidence="2 3">
    <name type="scientific">Alicyclobacillus tolerans</name>
    <dbReference type="NCBI Taxonomy" id="90970"/>
    <lineage>
        <taxon>Bacteria</taxon>
        <taxon>Bacillati</taxon>
        <taxon>Bacillota</taxon>
        <taxon>Bacilli</taxon>
        <taxon>Bacillales</taxon>
        <taxon>Alicyclobacillaceae</taxon>
        <taxon>Alicyclobacillus</taxon>
    </lineage>
</organism>
<dbReference type="InterPro" id="IPR051599">
    <property type="entry name" value="Cell_Envelope_Assoc"/>
</dbReference>
<dbReference type="InterPro" id="IPR003848">
    <property type="entry name" value="DUF218"/>
</dbReference>
<dbReference type="GO" id="GO:0005886">
    <property type="term" value="C:plasma membrane"/>
    <property type="evidence" value="ECO:0007669"/>
    <property type="project" value="TreeGrafter"/>
</dbReference>
<dbReference type="Proteomes" id="UP000184016">
    <property type="component" value="Unassembled WGS sequence"/>
</dbReference>
<dbReference type="Pfam" id="PF02698">
    <property type="entry name" value="DUF218"/>
    <property type="match status" value="1"/>
</dbReference>
<dbReference type="InterPro" id="IPR014729">
    <property type="entry name" value="Rossmann-like_a/b/a_fold"/>
</dbReference>
<dbReference type="CDD" id="cd06259">
    <property type="entry name" value="YdcF-like"/>
    <property type="match status" value="1"/>
</dbReference>
<dbReference type="PANTHER" id="PTHR30336">
    <property type="entry name" value="INNER MEMBRANE PROTEIN, PROBABLE PERMEASE"/>
    <property type="match status" value="1"/>
</dbReference>
<dbReference type="OrthoDB" id="9782395at2"/>
<dbReference type="EMBL" id="FRAF01000001">
    <property type="protein sequence ID" value="SHJ50631.1"/>
    <property type="molecule type" value="Genomic_DNA"/>
</dbReference>
<evidence type="ECO:0000259" key="1">
    <source>
        <dbReference type="Pfam" id="PF02698"/>
    </source>
</evidence>
<protein>
    <submittedName>
        <fullName evidence="2">Protein SanA, affects membrane permeability for vancomycin</fullName>
    </submittedName>
</protein>
<proteinExistence type="predicted"/>
<evidence type="ECO:0000313" key="3">
    <source>
        <dbReference type="Proteomes" id="UP000184016"/>
    </source>
</evidence>